<dbReference type="EMBL" id="JYDR01000599">
    <property type="protein sequence ID" value="KRY64179.1"/>
    <property type="molecule type" value="Genomic_DNA"/>
</dbReference>
<feature type="non-terminal residue" evidence="1">
    <location>
        <position position="1"/>
    </location>
</feature>
<sequence length="50" mass="5900">LVPFFLSSCTRFLSCFSPELLKEFTYVRILQSPLSFHNCAWLFINCSFVF</sequence>
<evidence type="ECO:0000313" key="1">
    <source>
        <dbReference type="EMBL" id="KRY64170.1"/>
    </source>
</evidence>
<organism evidence="1 3">
    <name type="scientific">Trichinella pseudospiralis</name>
    <name type="common">Parasitic roundworm</name>
    <dbReference type="NCBI Taxonomy" id="6337"/>
    <lineage>
        <taxon>Eukaryota</taxon>
        <taxon>Metazoa</taxon>
        <taxon>Ecdysozoa</taxon>
        <taxon>Nematoda</taxon>
        <taxon>Enoplea</taxon>
        <taxon>Dorylaimia</taxon>
        <taxon>Trichinellida</taxon>
        <taxon>Trichinellidae</taxon>
        <taxon>Trichinella</taxon>
    </lineage>
</organism>
<accession>A0A0V1DRM0</accession>
<protein>
    <submittedName>
        <fullName evidence="1">Uncharacterized protein</fullName>
    </submittedName>
</protein>
<dbReference type="Proteomes" id="UP000054632">
    <property type="component" value="Unassembled WGS sequence"/>
</dbReference>
<gene>
    <name evidence="1" type="ORF">T4A_13851</name>
    <name evidence="2" type="ORF">T4A_8754</name>
</gene>
<dbReference type="AlphaFoldDB" id="A0A0V1DRM0"/>
<proteinExistence type="predicted"/>
<dbReference type="EMBL" id="JYDR01000604">
    <property type="protein sequence ID" value="KRY64170.1"/>
    <property type="molecule type" value="Genomic_DNA"/>
</dbReference>
<name>A0A0V1DRM0_TRIPS</name>
<feature type="non-terminal residue" evidence="1">
    <location>
        <position position="50"/>
    </location>
</feature>
<evidence type="ECO:0000313" key="3">
    <source>
        <dbReference type="Proteomes" id="UP000054632"/>
    </source>
</evidence>
<comment type="caution">
    <text evidence="1">The sequence shown here is derived from an EMBL/GenBank/DDBJ whole genome shotgun (WGS) entry which is preliminary data.</text>
</comment>
<reference evidence="1 3" key="1">
    <citation type="submission" date="2015-01" db="EMBL/GenBank/DDBJ databases">
        <title>Evolution of Trichinella species and genotypes.</title>
        <authorList>
            <person name="Korhonen P.K."/>
            <person name="Edoardo P."/>
            <person name="Giuseppe L.R."/>
            <person name="Gasser R.B."/>
        </authorList>
    </citation>
    <scope>NUCLEOTIDE SEQUENCE [LARGE SCALE GENOMIC DNA]</scope>
    <source>
        <strain evidence="1">ISS13</strain>
    </source>
</reference>
<evidence type="ECO:0000313" key="2">
    <source>
        <dbReference type="EMBL" id="KRY64179.1"/>
    </source>
</evidence>